<dbReference type="InterPro" id="IPR037045">
    <property type="entry name" value="S8pro/Inhibitor_I9_sf"/>
</dbReference>
<dbReference type="InterPro" id="IPR034193">
    <property type="entry name" value="PCSK9_ProteinaseK-like"/>
</dbReference>
<organism evidence="11 12">
    <name type="scientific">Streptomyces aurantiacus</name>
    <dbReference type="NCBI Taxonomy" id="47760"/>
    <lineage>
        <taxon>Bacteria</taxon>
        <taxon>Bacillati</taxon>
        <taxon>Actinomycetota</taxon>
        <taxon>Actinomycetes</taxon>
        <taxon>Kitasatosporales</taxon>
        <taxon>Streptomycetaceae</taxon>
        <taxon>Streptomyces</taxon>
        <taxon>Streptomyces aurantiacus group</taxon>
    </lineage>
</organism>
<keyword evidence="3 5" id="KW-0378">Hydrolase</keyword>
<evidence type="ECO:0000313" key="11">
    <source>
        <dbReference type="EMBL" id="BCL31684.1"/>
    </source>
</evidence>
<dbReference type="FunFam" id="3.40.50.200:FF:000014">
    <property type="entry name" value="Proteinase K"/>
    <property type="match status" value="1"/>
</dbReference>
<evidence type="ECO:0000256" key="5">
    <source>
        <dbReference type="PROSITE-ProRule" id="PRU01240"/>
    </source>
</evidence>
<dbReference type="Proteomes" id="UP000516444">
    <property type="component" value="Chromosome"/>
</dbReference>
<feature type="domain" description="Inhibitor I9" evidence="10">
    <location>
        <begin position="54"/>
        <end position="122"/>
    </location>
</feature>
<dbReference type="PANTHER" id="PTHR43806:SF11">
    <property type="entry name" value="CEREVISIN-RELATED"/>
    <property type="match status" value="1"/>
</dbReference>
<dbReference type="SUPFAM" id="SSF52743">
    <property type="entry name" value="Subtilisin-like"/>
    <property type="match status" value="1"/>
</dbReference>
<dbReference type="InterPro" id="IPR000209">
    <property type="entry name" value="Peptidase_S8/S53_dom"/>
</dbReference>
<evidence type="ECO:0000313" key="12">
    <source>
        <dbReference type="Proteomes" id="UP000516444"/>
    </source>
</evidence>
<keyword evidence="12" id="KW-1185">Reference proteome</keyword>
<feature type="domain" description="Peptidase S8/S53" evidence="9">
    <location>
        <begin position="155"/>
        <end position="386"/>
    </location>
</feature>
<feature type="signal peptide" evidence="8">
    <location>
        <begin position="1"/>
        <end position="33"/>
    </location>
</feature>
<dbReference type="PRINTS" id="PR00723">
    <property type="entry name" value="SUBTILISIN"/>
</dbReference>
<proteinExistence type="inferred from homology"/>
<dbReference type="InterPro" id="IPR050131">
    <property type="entry name" value="Peptidase_S8_subtilisin-like"/>
</dbReference>
<dbReference type="CDD" id="cd04077">
    <property type="entry name" value="Peptidases_S8_PCSK9_ProteinaseK_like"/>
    <property type="match status" value="1"/>
</dbReference>
<evidence type="ECO:0000256" key="3">
    <source>
        <dbReference type="ARBA" id="ARBA00022801"/>
    </source>
</evidence>
<dbReference type="Pfam" id="PF00082">
    <property type="entry name" value="Peptidase_S8"/>
    <property type="match status" value="1"/>
</dbReference>
<evidence type="ECO:0000259" key="9">
    <source>
        <dbReference type="Pfam" id="PF00082"/>
    </source>
</evidence>
<dbReference type="PROSITE" id="PS00138">
    <property type="entry name" value="SUBTILASE_SER"/>
    <property type="match status" value="1"/>
</dbReference>
<evidence type="ECO:0000256" key="6">
    <source>
        <dbReference type="RuleBase" id="RU003355"/>
    </source>
</evidence>
<dbReference type="RefSeq" id="WP_190853496.1">
    <property type="nucleotide sequence ID" value="NZ_AP023440.1"/>
</dbReference>
<evidence type="ECO:0000256" key="7">
    <source>
        <dbReference type="SAM" id="MobiDB-lite"/>
    </source>
</evidence>
<accession>A0A7G1PCA7</accession>
<dbReference type="PANTHER" id="PTHR43806">
    <property type="entry name" value="PEPTIDASE S8"/>
    <property type="match status" value="1"/>
</dbReference>
<protein>
    <recommendedName>
        <fullName evidence="13">S8 family peptidase</fullName>
    </recommendedName>
</protein>
<dbReference type="Gene3D" id="3.40.50.200">
    <property type="entry name" value="Peptidase S8/S53 domain"/>
    <property type="match status" value="1"/>
</dbReference>
<dbReference type="InterPro" id="IPR036852">
    <property type="entry name" value="Peptidase_S8/S53_dom_sf"/>
</dbReference>
<dbReference type="AlphaFoldDB" id="A0A7G1PCA7"/>
<feature type="active site" description="Charge relay system" evidence="5">
    <location>
        <position position="164"/>
    </location>
</feature>
<dbReference type="InterPro" id="IPR023827">
    <property type="entry name" value="Peptidase_S8_Asp-AS"/>
</dbReference>
<dbReference type="PROSITE" id="PS51892">
    <property type="entry name" value="SUBTILASE"/>
    <property type="match status" value="1"/>
</dbReference>
<dbReference type="GO" id="GO:0005615">
    <property type="term" value="C:extracellular space"/>
    <property type="evidence" value="ECO:0007669"/>
    <property type="project" value="TreeGrafter"/>
</dbReference>
<gene>
    <name evidence="11" type="ORF">GCM10017557_65430</name>
</gene>
<evidence type="ECO:0000256" key="2">
    <source>
        <dbReference type="ARBA" id="ARBA00022670"/>
    </source>
</evidence>
<dbReference type="SUPFAM" id="SSF54897">
    <property type="entry name" value="Protease propeptides/inhibitors"/>
    <property type="match status" value="1"/>
</dbReference>
<keyword evidence="8" id="KW-0732">Signal</keyword>
<comment type="similarity">
    <text evidence="1 5 6">Belongs to the peptidase S8 family.</text>
</comment>
<feature type="active site" description="Charge relay system" evidence="5">
    <location>
        <position position="349"/>
    </location>
</feature>
<reference evidence="11 12" key="1">
    <citation type="journal article" date="2014" name="Int. J. Syst. Evol. Microbiol.">
        <title>Complete genome sequence of Corynebacterium casei LMG S-19264T (=DSM 44701T), isolated from a smear-ripened cheese.</title>
        <authorList>
            <consortium name="US DOE Joint Genome Institute (JGI-PGF)"/>
            <person name="Walter F."/>
            <person name="Albersmeier A."/>
            <person name="Kalinowski J."/>
            <person name="Ruckert C."/>
        </authorList>
    </citation>
    <scope>NUCLEOTIDE SEQUENCE [LARGE SCALE GENOMIC DNA]</scope>
    <source>
        <strain evidence="11 12">JCM 4677</strain>
    </source>
</reference>
<dbReference type="Pfam" id="PF05922">
    <property type="entry name" value="Inhibitor_I9"/>
    <property type="match status" value="1"/>
</dbReference>
<dbReference type="InterPro" id="IPR010259">
    <property type="entry name" value="S8pro/Inhibitor_I9"/>
</dbReference>
<evidence type="ECO:0000256" key="4">
    <source>
        <dbReference type="ARBA" id="ARBA00022825"/>
    </source>
</evidence>
<name>A0A7G1PCA7_9ACTN</name>
<dbReference type="InterPro" id="IPR023828">
    <property type="entry name" value="Peptidase_S8_Ser-AS"/>
</dbReference>
<evidence type="ECO:0000259" key="10">
    <source>
        <dbReference type="Pfam" id="PF05922"/>
    </source>
</evidence>
<evidence type="ECO:0008006" key="13">
    <source>
        <dbReference type="Google" id="ProtNLM"/>
    </source>
</evidence>
<feature type="chain" id="PRO_5029021975" description="S8 family peptidase" evidence="8">
    <location>
        <begin position="34"/>
        <end position="403"/>
    </location>
</feature>
<feature type="compositionally biased region" description="Polar residues" evidence="7">
    <location>
        <begin position="115"/>
        <end position="130"/>
    </location>
</feature>
<dbReference type="KEGG" id="sgm:GCM10017557_65430"/>
<feature type="active site" description="Charge relay system" evidence="5">
    <location>
        <position position="197"/>
    </location>
</feature>
<keyword evidence="4 5" id="KW-0720">Serine protease</keyword>
<dbReference type="GO" id="GO:0004252">
    <property type="term" value="F:serine-type endopeptidase activity"/>
    <property type="evidence" value="ECO:0007669"/>
    <property type="project" value="UniProtKB-UniRule"/>
</dbReference>
<sequence>MAHLRSKKIRIATVTSVATAALLGAVTALPAQAAAPAEGRVLAAGSPTAVKDSYIVTLEKDADFKASSAEGKSLIKEYGGTVDKTFGAALNGYSANLSATEARRLAADPSVATVEQNQTVRASDTTQSNAPWGLDRSDQASLPLSGTYTYPDSAGSGVTAYVIDTGVRITHAQISGRATYGYDAVDGDTTASDGNGHGTHVATTIAGSTYGIAKQAKIVAVRVLDNNGSGTTAGVIAGINWVTANHSGPSVANMSLGGGASTTLDNAVASSIASGVTYAVAAGNSSANASSYSPARVATAITVGATTNTDARASYSNYGSVLDIFAPGSSITAGWNTSDTATNTISGTSMATPHVAGAAAVYLAGHTSATPAQVSTALVNGATTGKVTSPGTGSPNRLLKIVP</sequence>
<dbReference type="EMBL" id="AP023440">
    <property type="protein sequence ID" value="BCL31684.1"/>
    <property type="molecule type" value="Genomic_DNA"/>
</dbReference>
<dbReference type="Gene3D" id="3.30.70.80">
    <property type="entry name" value="Peptidase S8 propeptide/proteinase inhibitor I9"/>
    <property type="match status" value="1"/>
</dbReference>
<evidence type="ECO:0000256" key="8">
    <source>
        <dbReference type="SAM" id="SignalP"/>
    </source>
</evidence>
<dbReference type="InterPro" id="IPR015500">
    <property type="entry name" value="Peptidase_S8_subtilisin-rel"/>
</dbReference>
<evidence type="ECO:0000256" key="1">
    <source>
        <dbReference type="ARBA" id="ARBA00011073"/>
    </source>
</evidence>
<feature type="region of interest" description="Disordered" evidence="7">
    <location>
        <begin position="115"/>
        <end position="137"/>
    </location>
</feature>
<dbReference type="GO" id="GO:0006508">
    <property type="term" value="P:proteolysis"/>
    <property type="evidence" value="ECO:0007669"/>
    <property type="project" value="UniProtKB-KW"/>
</dbReference>
<keyword evidence="2 5" id="KW-0645">Protease</keyword>
<dbReference type="PROSITE" id="PS00136">
    <property type="entry name" value="SUBTILASE_ASP"/>
    <property type="match status" value="1"/>
</dbReference>